<evidence type="ECO:0000256" key="4">
    <source>
        <dbReference type="ARBA" id="ARBA00022801"/>
    </source>
</evidence>
<reference evidence="8 9" key="1">
    <citation type="journal article" date="2018" name="Int. J. Syst. Evol. Microbiol.">
        <title>Mesosutterella multiformis gen. nov., sp. nov., a member of the family Sutterellaceae and Sutterella megalosphaeroides sp. nov., isolated from human faeces.</title>
        <authorList>
            <person name="Sakamoto M."/>
            <person name="Ikeyama N."/>
            <person name="Kunihiro T."/>
            <person name="Iino T."/>
            <person name="Yuki M."/>
            <person name="Ohkuma M."/>
        </authorList>
    </citation>
    <scope>NUCLEOTIDE SEQUENCE [LARGE SCALE GENOMIC DNA]</scope>
    <source>
        <strain evidence="8 9">4NBBH2</strain>
    </source>
</reference>
<dbReference type="PIRSF" id="PIRSF028757">
    <property type="entry name" value="LD-carboxypeptidase"/>
    <property type="match status" value="1"/>
</dbReference>
<dbReference type="Gene3D" id="3.50.30.60">
    <property type="entry name" value="LD-carboxypeptidase A C-terminal domain-like"/>
    <property type="match status" value="1"/>
</dbReference>
<proteinExistence type="inferred from homology"/>
<evidence type="ECO:0000313" key="9">
    <source>
        <dbReference type="Proteomes" id="UP000266091"/>
    </source>
</evidence>
<name>A0A388SE65_9BURK</name>
<dbReference type="InterPro" id="IPR040921">
    <property type="entry name" value="Peptidase_S66C"/>
</dbReference>
<keyword evidence="5" id="KW-0720">Serine protease</keyword>
<dbReference type="InterPro" id="IPR029062">
    <property type="entry name" value="Class_I_gatase-like"/>
</dbReference>
<dbReference type="RefSeq" id="WP_116270064.1">
    <property type="nucleotide sequence ID" value="NZ_BGZJ01000001.1"/>
</dbReference>
<keyword evidence="3" id="KW-0645">Protease</keyword>
<feature type="domain" description="LD-carboxypeptidase N-terminal" evidence="6">
    <location>
        <begin position="9"/>
        <end position="133"/>
    </location>
</feature>
<dbReference type="Pfam" id="PF02016">
    <property type="entry name" value="Peptidase_S66"/>
    <property type="match status" value="1"/>
</dbReference>
<keyword evidence="2 8" id="KW-0121">Carboxypeptidase</keyword>
<dbReference type="GO" id="GO:0008236">
    <property type="term" value="F:serine-type peptidase activity"/>
    <property type="evidence" value="ECO:0007669"/>
    <property type="project" value="UniProtKB-KW"/>
</dbReference>
<organism evidence="8 9">
    <name type="scientific">Mesosutterella multiformis</name>
    <dbReference type="NCBI Taxonomy" id="2259133"/>
    <lineage>
        <taxon>Bacteria</taxon>
        <taxon>Pseudomonadati</taxon>
        <taxon>Pseudomonadota</taxon>
        <taxon>Betaproteobacteria</taxon>
        <taxon>Burkholderiales</taxon>
        <taxon>Sutterellaceae</taxon>
        <taxon>Mesosutterella</taxon>
    </lineage>
</organism>
<dbReference type="PANTHER" id="PTHR30237:SF2">
    <property type="entry name" value="MUREIN TETRAPEPTIDE CARBOXYPEPTIDASE"/>
    <property type="match status" value="1"/>
</dbReference>
<keyword evidence="9" id="KW-1185">Reference proteome</keyword>
<dbReference type="EMBL" id="BGZJ01000001">
    <property type="protein sequence ID" value="GBO93749.1"/>
    <property type="molecule type" value="Genomic_DNA"/>
</dbReference>
<dbReference type="InterPro" id="IPR003507">
    <property type="entry name" value="S66_fam"/>
</dbReference>
<dbReference type="InterPro" id="IPR027478">
    <property type="entry name" value="LdcA_N"/>
</dbReference>
<dbReference type="OrthoDB" id="9807329at2"/>
<dbReference type="CDD" id="cd07025">
    <property type="entry name" value="Peptidase_S66"/>
    <property type="match status" value="1"/>
</dbReference>
<comment type="caution">
    <text evidence="8">The sequence shown here is derived from an EMBL/GenBank/DDBJ whole genome shotgun (WGS) entry which is preliminary data.</text>
</comment>
<dbReference type="GO" id="GO:0004180">
    <property type="term" value="F:carboxypeptidase activity"/>
    <property type="evidence" value="ECO:0007669"/>
    <property type="project" value="UniProtKB-KW"/>
</dbReference>
<protein>
    <submittedName>
        <fullName evidence="8">Muramoyltetrapeptide carboxypeptidase</fullName>
    </submittedName>
</protein>
<comment type="similarity">
    <text evidence="1">Belongs to the peptidase S66 family.</text>
</comment>
<dbReference type="Pfam" id="PF17676">
    <property type="entry name" value="Peptidase_S66C"/>
    <property type="match status" value="1"/>
</dbReference>
<gene>
    <name evidence="8" type="primary">ldcA</name>
    <name evidence="8" type="ORF">MESMUL_11030</name>
</gene>
<accession>A0A388SE65</accession>
<dbReference type="PANTHER" id="PTHR30237">
    <property type="entry name" value="MURAMOYLTETRAPEPTIDE CARBOXYPEPTIDASE"/>
    <property type="match status" value="1"/>
</dbReference>
<dbReference type="SUPFAM" id="SSF52317">
    <property type="entry name" value="Class I glutamine amidotransferase-like"/>
    <property type="match status" value="1"/>
</dbReference>
<dbReference type="Proteomes" id="UP000266091">
    <property type="component" value="Unassembled WGS sequence"/>
</dbReference>
<evidence type="ECO:0000313" key="8">
    <source>
        <dbReference type="EMBL" id="GBO93749.1"/>
    </source>
</evidence>
<accession>A0A401LH18</accession>
<evidence type="ECO:0000256" key="2">
    <source>
        <dbReference type="ARBA" id="ARBA00022645"/>
    </source>
</evidence>
<dbReference type="InterPro" id="IPR040449">
    <property type="entry name" value="Peptidase_S66_N"/>
</dbReference>
<dbReference type="Gene3D" id="3.40.50.10740">
    <property type="entry name" value="Class I glutamine amidotransferase-like"/>
    <property type="match status" value="1"/>
</dbReference>
<sequence>MQSLRPKVGLITPSRTYVMEDDAAELNTERLAGCVTGLEDLGFTVVRDAAGFRNWRRYGGTDAERAAELKQALLDPDLDLVLPVRGGYGMTRLLPTLDFRRIAERKPLAMGFSDFTALNLALFSKAGLASWQGPMAGGLAPGYRTHESQIAFLEALTSASWRQEWNAGASDADTEREGEIWGGNLAMAASLIGTPWFPKPEQVKGGILFLEDVGEPPYRIDRMLLQLWEAGVLGSQSAVVLGCFTDADRHVTGDLDLRLEDVLSDFRERLARSGVAMVTGLPFGHIRKLSAVPVGVKGTLRVKSGRAELSADSVPVIGRGRDLLQASLDAVRHTVSEASAPL</sequence>
<evidence type="ECO:0000256" key="5">
    <source>
        <dbReference type="ARBA" id="ARBA00022825"/>
    </source>
</evidence>
<feature type="domain" description="LD-carboxypeptidase C-terminal" evidence="7">
    <location>
        <begin position="177"/>
        <end position="300"/>
    </location>
</feature>
<keyword evidence="4" id="KW-0378">Hydrolase</keyword>
<evidence type="ECO:0000259" key="7">
    <source>
        <dbReference type="Pfam" id="PF17676"/>
    </source>
</evidence>
<evidence type="ECO:0000259" key="6">
    <source>
        <dbReference type="Pfam" id="PF02016"/>
    </source>
</evidence>
<dbReference type="AlphaFoldDB" id="A0A388SE65"/>
<evidence type="ECO:0000256" key="1">
    <source>
        <dbReference type="ARBA" id="ARBA00010233"/>
    </source>
</evidence>
<dbReference type="GO" id="GO:0006508">
    <property type="term" value="P:proteolysis"/>
    <property type="evidence" value="ECO:0007669"/>
    <property type="project" value="UniProtKB-KW"/>
</dbReference>
<dbReference type="SUPFAM" id="SSF141986">
    <property type="entry name" value="LD-carboxypeptidase A C-terminal domain-like"/>
    <property type="match status" value="1"/>
</dbReference>
<evidence type="ECO:0000256" key="3">
    <source>
        <dbReference type="ARBA" id="ARBA00022670"/>
    </source>
</evidence>
<dbReference type="InterPro" id="IPR027461">
    <property type="entry name" value="Carboxypeptidase_A_C_sf"/>
</dbReference>